<dbReference type="Pfam" id="PF02508">
    <property type="entry name" value="Rnf-Nqr"/>
    <property type="match status" value="1"/>
</dbReference>
<feature type="transmembrane region" description="Helical" evidence="8">
    <location>
        <begin position="73"/>
        <end position="93"/>
    </location>
</feature>
<keyword evidence="2 8" id="KW-0813">Transport</keyword>
<keyword evidence="7 8" id="KW-0472">Membrane</keyword>
<comment type="function">
    <text evidence="8">Part of a membrane-bound complex that couples electron transfer with translocation of ions across the membrane.</text>
</comment>
<dbReference type="Proteomes" id="UP000032809">
    <property type="component" value="Chromosome I"/>
</dbReference>
<feature type="transmembrane region" description="Helical" evidence="8">
    <location>
        <begin position="171"/>
        <end position="194"/>
    </location>
</feature>
<keyword evidence="4 8" id="KW-1278">Translocase</keyword>
<keyword evidence="8" id="KW-1003">Cell membrane</keyword>
<keyword evidence="3 8" id="KW-0812">Transmembrane</keyword>
<name>A0A0C7P132_DEFTU</name>
<comment type="subunit">
    <text evidence="8">The complex is composed of six subunits: RnfA, RnfB, RnfC, RnfD, RnfE and RnfG.</text>
</comment>
<dbReference type="NCBIfam" id="NF009070">
    <property type="entry name" value="PRK12405.1"/>
    <property type="match status" value="1"/>
</dbReference>
<proteinExistence type="inferred from homology"/>
<evidence type="ECO:0000256" key="7">
    <source>
        <dbReference type="ARBA" id="ARBA00023136"/>
    </source>
</evidence>
<evidence type="ECO:0000313" key="9">
    <source>
        <dbReference type="EMBL" id="CEP77970.1"/>
    </source>
</evidence>
<evidence type="ECO:0000256" key="2">
    <source>
        <dbReference type="ARBA" id="ARBA00022448"/>
    </source>
</evidence>
<keyword evidence="10" id="KW-1185">Reference proteome</keyword>
<organism evidence="9 10">
    <name type="scientific">Defluviitoga tunisiensis</name>
    <dbReference type="NCBI Taxonomy" id="1006576"/>
    <lineage>
        <taxon>Bacteria</taxon>
        <taxon>Thermotogati</taxon>
        <taxon>Thermotogota</taxon>
        <taxon>Thermotogae</taxon>
        <taxon>Petrotogales</taxon>
        <taxon>Petrotogaceae</taxon>
        <taxon>Defluviitoga</taxon>
    </lineage>
</organism>
<feature type="transmembrane region" description="Helical" evidence="8">
    <location>
        <begin position="99"/>
        <end position="117"/>
    </location>
</feature>
<dbReference type="PANTHER" id="PTHR30586">
    <property type="entry name" value="ELECTRON TRANSPORT COMPLEX PROTEIN RNFE"/>
    <property type="match status" value="1"/>
</dbReference>
<gene>
    <name evidence="8 9" type="primary">rnfE</name>
    <name evidence="9" type="ORF">DTL3_0660</name>
</gene>
<keyword evidence="5 8" id="KW-0249">Electron transport</keyword>
<feature type="transmembrane region" description="Helical" evidence="8">
    <location>
        <begin position="40"/>
        <end position="61"/>
    </location>
</feature>
<keyword evidence="6 8" id="KW-1133">Transmembrane helix</keyword>
<dbReference type="AlphaFoldDB" id="A0A0C7P132"/>
<evidence type="ECO:0000313" key="10">
    <source>
        <dbReference type="Proteomes" id="UP000032809"/>
    </source>
</evidence>
<evidence type="ECO:0000256" key="6">
    <source>
        <dbReference type="ARBA" id="ARBA00022989"/>
    </source>
</evidence>
<protein>
    <recommendedName>
        <fullName evidence="8">Ion-translocating oxidoreductase complex subunit E</fullName>
        <ecNumber evidence="8">7.-.-.-</ecNumber>
    </recommendedName>
    <alternativeName>
        <fullName evidence="8">Rnf electron transport complex subunit E</fullName>
    </alternativeName>
</protein>
<dbReference type="PANTHER" id="PTHR30586:SF0">
    <property type="entry name" value="ION-TRANSLOCATING OXIDOREDUCTASE COMPLEX SUBUNIT E"/>
    <property type="match status" value="1"/>
</dbReference>
<dbReference type="STRING" id="1006576.DTL3_0660"/>
<evidence type="ECO:0000256" key="8">
    <source>
        <dbReference type="HAMAP-Rule" id="MF_00478"/>
    </source>
</evidence>
<dbReference type="EC" id="7.-.-.-" evidence="8"/>
<dbReference type="EMBL" id="LN824141">
    <property type="protein sequence ID" value="CEP77970.1"/>
    <property type="molecule type" value="Genomic_DNA"/>
</dbReference>
<dbReference type="InterPro" id="IPR003667">
    <property type="entry name" value="NqrDE/RnfAE"/>
</dbReference>
<dbReference type="GO" id="GO:0005886">
    <property type="term" value="C:plasma membrane"/>
    <property type="evidence" value="ECO:0007669"/>
    <property type="project" value="UniProtKB-SubCell"/>
</dbReference>
<dbReference type="NCBIfam" id="TIGR01948">
    <property type="entry name" value="rnfE"/>
    <property type="match status" value="1"/>
</dbReference>
<dbReference type="HOGENOM" id="CLU_046659_1_1_0"/>
<evidence type="ECO:0000256" key="4">
    <source>
        <dbReference type="ARBA" id="ARBA00022967"/>
    </source>
</evidence>
<evidence type="ECO:0000256" key="3">
    <source>
        <dbReference type="ARBA" id="ARBA00022692"/>
    </source>
</evidence>
<dbReference type="GO" id="GO:0022900">
    <property type="term" value="P:electron transport chain"/>
    <property type="evidence" value="ECO:0007669"/>
    <property type="project" value="UniProtKB-UniRule"/>
</dbReference>
<dbReference type="KEGG" id="dtn:DTL3_0660"/>
<dbReference type="InterPro" id="IPR010968">
    <property type="entry name" value="RnfE"/>
</dbReference>
<evidence type="ECO:0000256" key="5">
    <source>
        <dbReference type="ARBA" id="ARBA00022982"/>
    </source>
</evidence>
<comment type="caution">
    <text evidence="8">Lacks conserved residue(s) required for the propagation of feature annotation.</text>
</comment>
<comment type="similarity">
    <text evidence="8">Belongs to the NqrDE/RnfAE family.</text>
</comment>
<reference evidence="10" key="1">
    <citation type="submission" date="2014-11" db="EMBL/GenBank/DDBJ databases">
        <authorList>
            <person name="Wibberg D."/>
        </authorList>
    </citation>
    <scope>NUCLEOTIDE SEQUENCE [LARGE SCALE GENOMIC DNA]</scope>
    <source>
        <strain evidence="10">L3</strain>
    </source>
</reference>
<dbReference type="GO" id="GO:0012505">
    <property type="term" value="C:endomembrane system"/>
    <property type="evidence" value="ECO:0007669"/>
    <property type="project" value="UniProtKB-SubCell"/>
</dbReference>
<dbReference type="HAMAP" id="MF_00478">
    <property type="entry name" value="RsxE_RnfE"/>
    <property type="match status" value="1"/>
</dbReference>
<comment type="subcellular location">
    <subcellularLocation>
        <location evidence="8">Cell membrane</location>
        <topology evidence="8">Multi-pass membrane protein</topology>
    </subcellularLocation>
    <subcellularLocation>
        <location evidence="1">Endomembrane system</location>
        <topology evidence="1">Multi-pass membrane protein</topology>
    </subcellularLocation>
</comment>
<accession>A0A0C7P132</accession>
<sequence length="209" mass="22260">MNKMADIKNFTNGLIKNNPTFVQVLGICPTLATTTSAKNALGMGVATLFALILSNIVISLIRKIVPENVRIPIYIVVIASFVTVIDLLMHGFLPELWESLGIFIPLIVVNCIIMGRAEAFASKNGVIDSIFDALGNGLGFTGSLFLIGTVRELIGNGSILGINIFGNSFKVPLLVLAPGAFLTLGLLLAMFNSIGNSKKNKQKKVGANK</sequence>
<dbReference type="PATRIC" id="fig|1006576.9.peg.640"/>
<evidence type="ECO:0000256" key="1">
    <source>
        <dbReference type="ARBA" id="ARBA00004127"/>
    </source>
</evidence>
<dbReference type="PIRSF" id="PIRSF006102">
    <property type="entry name" value="NQR_DE"/>
    <property type="match status" value="1"/>
</dbReference>